<gene>
    <name evidence="1" type="ORF">Dcar01_01494</name>
</gene>
<sequence>MKVLRRSRLMTRLPRHVRVWGDRGYTGMEKV</sequence>
<evidence type="ECO:0000313" key="1">
    <source>
        <dbReference type="EMBL" id="GAA5512770.1"/>
    </source>
</evidence>
<dbReference type="Proteomes" id="UP001401887">
    <property type="component" value="Unassembled WGS sequence"/>
</dbReference>
<name>A0ABP9W7K5_9DEIO</name>
<evidence type="ECO:0000313" key="2">
    <source>
        <dbReference type="Proteomes" id="UP001401887"/>
    </source>
</evidence>
<dbReference type="EMBL" id="BAABRP010000004">
    <property type="protein sequence ID" value="GAA5512770.1"/>
    <property type="molecule type" value="Genomic_DNA"/>
</dbReference>
<keyword evidence="2" id="KW-1185">Reference proteome</keyword>
<proteinExistence type="predicted"/>
<reference evidence="1 2" key="1">
    <citation type="submission" date="2024-02" db="EMBL/GenBank/DDBJ databases">
        <title>Deinococcus carri NBRC 110142.</title>
        <authorList>
            <person name="Ichikawa N."/>
            <person name="Katano-Makiyama Y."/>
            <person name="Hidaka K."/>
        </authorList>
    </citation>
    <scope>NUCLEOTIDE SEQUENCE [LARGE SCALE GENOMIC DNA]</scope>
    <source>
        <strain evidence="1 2">NBRC 110142</strain>
    </source>
</reference>
<accession>A0ABP9W7K5</accession>
<evidence type="ECO:0008006" key="3">
    <source>
        <dbReference type="Google" id="ProtNLM"/>
    </source>
</evidence>
<comment type="caution">
    <text evidence="1">The sequence shown here is derived from an EMBL/GenBank/DDBJ whole genome shotgun (WGS) entry which is preliminary data.</text>
</comment>
<protein>
    <recommendedName>
        <fullName evidence="3">Transposase</fullName>
    </recommendedName>
</protein>
<organism evidence="1 2">
    <name type="scientific">Deinococcus carri</name>
    <dbReference type="NCBI Taxonomy" id="1211323"/>
    <lineage>
        <taxon>Bacteria</taxon>
        <taxon>Thermotogati</taxon>
        <taxon>Deinococcota</taxon>
        <taxon>Deinococci</taxon>
        <taxon>Deinococcales</taxon>
        <taxon>Deinococcaceae</taxon>
        <taxon>Deinococcus</taxon>
    </lineage>
</organism>